<dbReference type="SUPFAM" id="SSF51735">
    <property type="entry name" value="NAD(P)-binding Rossmann-fold domains"/>
    <property type="match status" value="1"/>
</dbReference>
<evidence type="ECO:0000256" key="1">
    <source>
        <dbReference type="ARBA" id="ARBA00006484"/>
    </source>
</evidence>
<dbReference type="PANTHER" id="PTHR42760">
    <property type="entry name" value="SHORT-CHAIN DEHYDROGENASES/REDUCTASES FAMILY MEMBER"/>
    <property type="match status" value="1"/>
</dbReference>
<proteinExistence type="inferred from homology"/>
<dbReference type="PANTHER" id="PTHR42760:SF40">
    <property type="entry name" value="3-OXOACYL-[ACYL-CARRIER-PROTEIN] REDUCTASE, CHLOROPLASTIC"/>
    <property type="match status" value="1"/>
</dbReference>
<evidence type="ECO:0000313" key="2">
    <source>
        <dbReference type="EMBL" id="MFC5750820.1"/>
    </source>
</evidence>
<comment type="similarity">
    <text evidence="1">Belongs to the short-chain dehydrogenases/reductases (SDR) family.</text>
</comment>
<accession>A0ABW1A5K5</accession>
<keyword evidence="3" id="KW-1185">Reference proteome</keyword>
<gene>
    <name evidence="2" type="ORF">ACFPZN_34825</name>
</gene>
<organism evidence="2 3">
    <name type="scientific">Actinomadura rugatobispora</name>
    <dbReference type="NCBI Taxonomy" id="1994"/>
    <lineage>
        <taxon>Bacteria</taxon>
        <taxon>Bacillati</taxon>
        <taxon>Actinomycetota</taxon>
        <taxon>Actinomycetes</taxon>
        <taxon>Streptosporangiales</taxon>
        <taxon>Thermomonosporaceae</taxon>
        <taxon>Actinomadura</taxon>
    </lineage>
</organism>
<dbReference type="Pfam" id="PF13561">
    <property type="entry name" value="adh_short_C2"/>
    <property type="match status" value="1"/>
</dbReference>
<name>A0ABW1A5K5_9ACTN</name>
<dbReference type="InterPro" id="IPR036291">
    <property type="entry name" value="NAD(P)-bd_dom_sf"/>
</dbReference>
<sequence>MTGPHEGRIAVVTGAGRGIGREYAAALAADGATVVVADLDEGLADETVKLITADGGRAVARRVDVGDPRSAADLGTWLRGEFGAAHILVNNAAIYHSMRNDTQMDVDIDYWRRVFAVNLDGALLVTQAVAPLMAEAGWGRIVNQASTGAYSGLGGAYCVSKLAIIGLTQGFARELGPHGITVNAIAPGLIYTEATMVTVPPESRAALTAAQAVKKEGQPADLVAALRFFCGEDSGWVSGQVTVVDGFKTLRI</sequence>
<dbReference type="Proteomes" id="UP001596074">
    <property type="component" value="Unassembled WGS sequence"/>
</dbReference>
<dbReference type="CDD" id="cd05233">
    <property type="entry name" value="SDR_c"/>
    <property type="match status" value="1"/>
</dbReference>
<dbReference type="PRINTS" id="PR00080">
    <property type="entry name" value="SDRFAMILY"/>
</dbReference>
<reference evidence="3" key="1">
    <citation type="journal article" date="2019" name="Int. J. Syst. Evol. Microbiol.">
        <title>The Global Catalogue of Microorganisms (GCM) 10K type strain sequencing project: providing services to taxonomists for standard genome sequencing and annotation.</title>
        <authorList>
            <consortium name="The Broad Institute Genomics Platform"/>
            <consortium name="The Broad Institute Genome Sequencing Center for Infectious Disease"/>
            <person name="Wu L."/>
            <person name="Ma J."/>
        </authorList>
    </citation>
    <scope>NUCLEOTIDE SEQUENCE [LARGE SCALE GENOMIC DNA]</scope>
    <source>
        <strain evidence="3">KCTC 42087</strain>
    </source>
</reference>
<dbReference type="InterPro" id="IPR002347">
    <property type="entry name" value="SDR_fam"/>
</dbReference>
<protein>
    <submittedName>
        <fullName evidence="2">SDR family oxidoreductase</fullName>
    </submittedName>
</protein>
<dbReference type="EMBL" id="JBHSON010000059">
    <property type="protein sequence ID" value="MFC5750820.1"/>
    <property type="molecule type" value="Genomic_DNA"/>
</dbReference>
<dbReference type="Gene3D" id="3.40.50.720">
    <property type="entry name" value="NAD(P)-binding Rossmann-like Domain"/>
    <property type="match status" value="1"/>
</dbReference>
<evidence type="ECO:0000313" key="3">
    <source>
        <dbReference type="Proteomes" id="UP001596074"/>
    </source>
</evidence>
<comment type="caution">
    <text evidence="2">The sequence shown here is derived from an EMBL/GenBank/DDBJ whole genome shotgun (WGS) entry which is preliminary data.</text>
</comment>
<dbReference type="RefSeq" id="WP_378286593.1">
    <property type="nucleotide sequence ID" value="NZ_JBHSON010000059.1"/>
</dbReference>
<dbReference type="PRINTS" id="PR00081">
    <property type="entry name" value="GDHRDH"/>
</dbReference>